<dbReference type="InterPro" id="IPR012875">
    <property type="entry name" value="SDHF4"/>
</dbReference>
<dbReference type="EMBL" id="LXPE01000297">
    <property type="protein sequence ID" value="OBA24999.1"/>
    <property type="molecule type" value="Genomic_DNA"/>
</dbReference>
<reference evidence="5" key="1">
    <citation type="journal article" date="2016" name="Proc. Natl. Acad. Sci. U.S.A.">
        <title>Comparative genomics of biotechnologically important yeasts.</title>
        <authorList>
            <person name="Riley R."/>
            <person name="Haridas S."/>
            <person name="Wolfe K.H."/>
            <person name="Lopes M.R."/>
            <person name="Hittinger C.T."/>
            <person name="Goeker M."/>
            <person name="Salamov A.A."/>
            <person name="Wisecaver J.H."/>
            <person name="Long T.M."/>
            <person name="Calvey C.H."/>
            <person name="Aerts A.L."/>
            <person name="Barry K.W."/>
            <person name="Choi C."/>
            <person name="Clum A."/>
            <person name="Coughlan A.Y."/>
            <person name="Deshpande S."/>
            <person name="Douglass A.P."/>
            <person name="Hanson S.J."/>
            <person name="Klenk H.-P."/>
            <person name="LaButti K.M."/>
            <person name="Lapidus A."/>
            <person name="Lindquist E.A."/>
            <person name="Lipzen A.M."/>
            <person name="Meier-Kolthoff J.P."/>
            <person name="Ohm R.A."/>
            <person name="Otillar R.P."/>
            <person name="Pangilinan J.L."/>
            <person name="Peng Y."/>
            <person name="Rokas A."/>
            <person name="Rosa C.A."/>
            <person name="Scheuner C."/>
            <person name="Sibirny A.A."/>
            <person name="Slot J.C."/>
            <person name="Stielow J.B."/>
            <person name="Sun H."/>
            <person name="Kurtzman C.P."/>
            <person name="Blackwell M."/>
            <person name="Grigoriev I.V."/>
            <person name="Jeffries T.W."/>
        </authorList>
    </citation>
    <scope>NUCLEOTIDE SEQUENCE [LARGE SCALE GENOMIC DNA]</scope>
    <source>
        <strain evidence="5">NRRL Y-1626</strain>
    </source>
</reference>
<keyword evidence="5" id="KW-1185">Reference proteome</keyword>
<name>A0A1B7T8C5_9ASCO</name>
<proteinExistence type="inferred from homology"/>
<comment type="caution">
    <text evidence="4">The sequence shown here is derived from an EMBL/GenBank/DDBJ whole genome shotgun (WGS) entry which is preliminary data.</text>
</comment>
<feature type="region of interest" description="Disordered" evidence="3">
    <location>
        <begin position="129"/>
        <end position="154"/>
    </location>
</feature>
<dbReference type="AlphaFoldDB" id="A0A1B7T8C5"/>
<protein>
    <recommendedName>
        <fullName evidence="2">Succinate dehydrogenase assembly factor 4, mitochondrial</fullName>
    </recommendedName>
</protein>
<dbReference type="OrthoDB" id="201362at2759"/>
<evidence type="ECO:0000313" key="5">
    <source>
        <dbReference type="Proteomes" id="UP000092321"/>
    </source>
</evidence>
<organism evidence="4 5">
    <name type="scientific">Hanseniaspora valbyensis NRRL Y-1626</name>
    <dbReference type="NCBI Taxonomy" id="766949"/>
    <lineage>
        <taxon>Eukaryota</taxon>
        <taxon>Fungi</taxon>
        <taxon>Dikarya</taxon>
        <taxon>Ascomycota</taxon>
        <taxon>Saccharomycotina</taxon>
        <taxon>Saccharomycetes</taxon>
        <taxon>Saccharomycodales</taxon>
        <taxon>Saccharomycodaceae</taxon>
        <taxon>Hanseniaspora</taxon>
    </lineage>
</organism>
<sequence>MLRIINLNKNKIFLNNNKLILKSSYGTDVFKKFANQSDLEKKAPAPHKLPLQDQLEFERLIQRANSELIFEEYNESIAKNKTIDINDTDKFEELIKEKQARMEGFKGLGKDKEDIAPISTSKTYSTTTIPEFEGNVNPKTGEVNGPKQDPLKYGDWSYNGRVTDF</sequence>
<dbReference type="PANTHER" id="PTHR28524">
    <property type="entry name" value="SUCCINATE DEHYDROGENASE ASSEMBLY FACTOR 4, MITOCHONDRIAL"/>
    <property type="match status" value="1"/>
</dbReference>
<gene>
    <name evidence="4" type="ORF">HANVADRAFT_54187</name>
</gene>
<evidence type="ECO:0000256" key="1">
    <source>
        <dbReference type="ARBA" id="ARBA00005701"/>
    </source>
</evidence>
<dbReference type="Pfam" id="PF07896">
    <property type="entry name" value="DUF1674"/>
    <property type="match status" value="1"/>
</dbReference>
<dbReference type="GO" id="GO:0005739">
    <property type="term" value="C:mitochondrion"/>
    <property type="evidence" value="ECO:0007669"/>
    <property type="project" value="TreeGrafter"/>
</dbReference>
<accession>A0A1B7T8C5</accession>
<evidence type="ECO:0000256" key="3">
    <source>
        <dbReference type="SAM" id="MobiDB-lite"/>
    </source>
</evidence>
<dbReference type="GO" id="GO:0034553">
    <property type="term" value="P:mitochondrial respiratory chain complex II assembly"/>
    <property type="evidence" value="ECO:0007669"/>
    <property type="project" value="TreeGrafter"/>
</dbReference>
<comment type="similarity">
    <text evidence="1">Belongs to the SDHAF4 family.</text>
</comment>
<evidence type="ECO:0000313" key="4">
    <source>
        <dbReference type="EMBL" id="OBA24999.1"/>
    </source>
</evidence>
<dbReference type="PANTHER" id="PTHR28524:SF3">
    <property type="entry name" value="SUCCINATE DEHYDROGENASE ASSEMBLY FACTOR 4, MITOCHONDRIAL"/>
    <property type="match status" value="1"/>
</dbReference>
<dbReference type="Proteomes" id="UP000092321">
    <property type="component" value="Unassembled WGS sequence"/>
</dbReference>
<evidence type="ECO:0000256" key="2">
    <source>
        <dbReference type="ARBA" id="ARBA00022170"/>
    </source>
</evidence>